<dbReference type="CDD" id="cd00009">
    <property type="entry name" value="AAA"/>
    <property type="match status" value="1"/>
</dbReference>
<keyword evidence="2" id="KW-0547">Nucleotide-binding</keyword>
<dbReference type="InterPro" id="IPR003593">
    <property type="entry name" value="AAA+_ATPase"/>
</dbReference>
<proteinExistence type="inferred from homology"/>
<comment type="caution">
    <text evidence="5">The sequence shown here is derived from an EMBL/GenBank/DDBJ whole genome shotgun (WGS) entry which is preliminary data.</text>
</comment>
<evidence type="ECO:0000256" key="1">
    <source>
        <dbReference type="ARBA" id="ARBA00010378"/>
    </source>
</evidence>
<reference evidence="5" key="1">
    <citation type="submission" date="2020-09" db="EMBL/GenBank/DDBJ databases">
        <title>A novel bacterium of genus Hazenella, isolated from South China Sea.</title>
        <authorList>
            <person name="Huang H."/>
            <person name="Mo K."/>
            <person name="Hu Y."/>
        </authorList>
    </citation>
    <scope>NUCLEOTIDE SEQUENCE</scope>
    <source>
        <strain evidence="5">IB182357</strain>
    </source>
</reference>
<dbReference type="SUPFAM" id="SSF52540">
    <property type="entry name" value="P-loop containing nucleoside triphosphate hydrolases"/>
    <property type="match status" value="1"/>
</dbReference>
<dbReference type="PRINTS" id="PR00819">
    <property type="entry name" value="CBXCFQXSUPER"/>
</dbReference>
<dbReference type="Proteomes" id="UP000661691">
    <property type="component" value="Unassembled WGS sequence"/>
</dbReference>
<dbReference type="PANTHER" id="PTHR43392:SF2">
    <property type="entry name" value="AAA-TYPE ATPASE FAMILY PROTEIN _ ANKYRIN REPEAT FAMILY PROTEIN"/>
    <property type="match status" value="1"/>
</dbReference>
<dbReference type="Pfam" id="PF17866">
    <property type="entry name" value="AAA_lid_6"/>
    <property type="match status" value="1"/>
</dbReference>
<organism evidence="5 6">
    <name type="scientific">Polycladospora coralii</name>
    <dbReference type="NCBI Taxonomy" id="2771432"/>
    <lineage>
        <taxon>Bacteria</taxon>
        <taxon>Bacillati</taxon>
        <taxon>Bacillota</taxon>
        <taxon>Bacilli</taxon>
        <taxon>Bacillales</taxon>
        <taxon>Thermoactinomycetaceae</taxon>
        <taxon>Polycladospora</taxon>
    </lineage>
</organism>
<name>A0A926NGJ2_9BACL</name>
<dbReference type="InterPro" id="IPR050773">
    <property type="entry name" value="CbxX/CfxQ_RuBisCO_ESX"/>
</dbReference>
<dbReference type="InterPro" id="IPR003959">
    <property type="entry name" value="ATPase_AAA_core"/>
</dbReference>
<dbReference type="FunFam" id="3.40.50.300:FF:000216">
    <property type="entry name" value="Type VII secretion ATPase EccA"/>
    <property type="match status" value="1"/>
</dbReference>
<dbReference type="EMBL" id="JACXAH010000015">
    <property type="protein sequence ID" value="MBD1372933.1"/>
    <property type="molecule type" value="Genomic_DNA"/>
</dbReference>
<dbReference type="InterPro" id="IPR041627">
    <property type="entry name" value="AAA_lid_6"/>
</dbReference>
<dbReference type="PANTHER" id="PTHR43392">
    <property type="entry name" value="AAA-TYPE ATPASE FAMILY PROTEIN / ANKYRIN REPEAT FAMILY PROTEIN"/>
    <property type="match status" value="1"/>
</dbReference>
<evidence type="ECO:0000256" key="3">
    <source>
        <dbReference type="ARBA" id="ARBA00022840"/>
    </source>
</evidence>
<comment type="similarity">
    <text evidence="1">Belongs to the CbxX/CfxQ family.</text>
</comment>
<dbReference type="RefSeq" id="WP_191139723.1">
    <property type="nucleotide sequence ID" value="NZ_JACXAG020000004.1"/>
</dbReference>
<dbReference type="Pfam" id="PF00004">
    <property type="entry name" value="AAA"/>
    <property type="match status" value="1"/>
</dbReference>
<feature type="domain" description="AAA+ ATPase" evidence="4">
    <location>
        <begin position="86"/>
        <end position="224"/>
    </location>
</feature>
<dbReference type="InterPro" id="IPR000641">
    <property type="entry name" value="CbxX/CfxQ"/>
</dbReference>
<dbReference type="GO" id="GO:0005524">
    <property type="term" value="F:ATP binding"/>
    <property type="evidence" value="ECO:0007669"/>
    <property type="project" value="UniProtKB-KW"/>
</dbReference>
<evidence type="ECO:0000259" key="4">
    <source>
        <dbReference type="SMART" id="SM00382"/>
    </source>
</evidence>
<dbReference type="InterPro" id="IPR027417">
    <property type="entry name" value="P-loop_NTPase"/>
</dbReference>
<keyword evidence="6" id="KW-1185">Reference proteome</keyword>
<dbReference type="Gene3D" id="1.10.8.60">
    <property type="match status" value="1"/>
</dbReference>
<gene>
    <name evidence="5" type="ORF">IC620_11250</name>
</gene>
<accession>A0A926NGJ2</accession>
<keyword evidence="3" id="KW-0067">ATP-binding</keyword>
<evidence type="ECO:0000313" key="5">
    <source>
        <dbReference type="EMBL" id="MBD1372933.1"/>
    </source>
</evidence>
<sequence length="319" mass="36484">MSRRVMAGTSKHQIHVVFEQNKEATCSMRDSVWTDTGIEQEALHACFTSLNQLVGIDQVKKFIKEIYAWLEIGKRRREAGLLTEQQVLHMIFTGNPGTGKTTVARILSTLLKEMGVLSKGHLVEVERADLVGEYIGHTAQKTREHVQKALGGILFIDEAYSLARGGDKDFGREAIDTMVKAMEDFKNEFVLILAGYSNEMECFLNTNPGLPSRFPIQLRFPNFDLEQLMQITMQMVGEREYCLSSSANNKIRIHLRKQMDGNFGNARYIRNMIEQAIRQHAVRILRHPGPSRSELMTLRGEDFQFESLKEKNKVPTWYN</sequence>
<dbReference type="Gene3D" id="3.40.50.300">
    <property type="entry name" value="P-loop containing nucleotide triphosphate hydrolases"/>
    <property type="match status" value="1"/>
</dbReference>
<evidence type="ECO:0000256" key="2">
    <source>
        <dbReference type="ARBA" id="ARBA00022741"/>
    </source>
</evidence>
<dbReference type="AlphaFoldDB" id="A0A926NGJ2"/>
<dbReference type="SMART" id="SM00382">
    <property type="entry name" value="AAA"/>
    <property type="match status" value="1"/>
</dbReference>
<evidence type="ECO:0000313" key="6">
    <source>
        <dbReference type="Proteomes" id="UP000661691"/>
    </source>
</evidence>
<protein>
    <submittedName>
        <fullName evidence="5">AAA family ATPase</fullName>
    </submittedName>
</protein>
<dbReference type="GO" id="GO:0016887">
    <property type="term" value="F:ATP hydrolysis activity"/>
    <property type="evidence" value="ECO:0007669"/>
    <property type="project" value="InterPro"/>
</dbReference>